<evidence type="ECO:0000313" key="8">
    <source>
        <dbReference type="EMBL" id="GAP14212.1"/>
    </source>
</evidence>
<evidence type="ECO:0000256" key="3">
    <source>
        <dbReference type="ARBA" id="ARBA00022823"/>
    </source>
</evidence>
<dbReference type="SUPFAM" id="SSF51230">
    <property type="entry name" value="Single hybrid motif"/>
    <property type="match status" value="1"/>
</dbReference>
<dbReference type="InterPro" id="IPR004167">
    <property type="entry name" value="PSBD"/>
</dbReference>
<evidence type="ECO:0000256" key="4">
    <source>
        <dbReference type="RuleBase" id="RU003423"/>
    </source>
</evidence>
<proteinExistence type="inferred from homology"/>
<dbReference type="GO" id="GO:0006086">
    <property type="term" value="P:pyruvate decarboxylation to acetyl-CoA"/>
    <property type="evidence" value="ECO:0007669"/>
    <property type="project" value="InterPro"/>
</dbReference>
<gene>
    <name evidence="8" type="ORF">LARV_01978</name>
</gene>
<dbReference type="PROSITE" id="PS50968">
    <property type="entry name" value="BIOTINYL_LIPOYL"/>
    <property type="match status" value="1"/>
</dbReference>
<accession>A0A0S7BGP5</accession>
<dbReference type="Pfam" id="PF00198">
    <property type="entry name" value="2-oxoacid_dh"/>
    <property type="match status" value="1"/>
</dbReference>
<feature type="domain" description="Peripheral subunit-binding (PSBD)" evidence="7">
    <location>
        <begin position="120"/>
        <end position="157"/>
    </location>
</feature>
<dbReference type="PROSITE" id="PS00189">
    <property type="entry name" value="LIPOYL"/>
    <property type="match status" value="1"/>
</dbReference>
<dbReference type="STRING" id="360412.LARV_01978"/>
<feature type="region of interest" description="Disordered" evidence="5">
    <location>
        <begin position="80"/>
        <end position="116"/>
    </location>
</feature>
<feature type="compositionally biased region" description="Low complexity" evidence="5">
    <location>
        <begin position="98"/>
        <end position="116"/>
    </location>
</feature>
<dbReference type="SUPFAM" id="SSF47005">
    <property type="entry name" value="Peripheral subunit-binding domain of 2-oxo acid dehydrogenase complex"/>
    <property type="match status" value="1"/>
</dbReference>
<keyword evidence="4 8" id="KW-0012">Acyltransferase</keyword>
<dbReference type="InterPro" id="IPR011053">
    <property type="entry name" value="Single_hybrid_motif"/>
</dbReference>
<evidence type="ECO:0000256" key="1">
    <source>
        <dbReference type="ARBA" id="ARBA00001938"/>
    </source>
</evidence>
<dbReference type="AlphaFoldDB" id="A0A0S7BGP5"/>
<dbReference type="EC" id="2.3.1.-" evidence="4"/>
<dbReference type="Gene3D" id="2.40.50.100">
    <property type="match status" value="1"/>
</dbReference>
<comment type="cofactor">
    <cofactor evidence="1 4">
        <name>(R)-lipoate</name>
        <dbReference type="ChEBI" id="CHEBI:83088"/>
    </cofactor>
</comment>
<reference evidence="8" key="1">
    <citation type="submission" date="2015-07" db="EMBL/GenBank/DDBJ databases">
        <title>Draft Genome Sequences of Anaerolinea thermolimosa IMO-1, Bellilinea caldifistulae GOMI-1, Leptolinea tardivitalis YMTK-2, Levilinea saccharolytica KIBI-1,Longilinea arvoryzae KOME-1, Previously Described as Members of the Anaerolineaceae (Chloroflexi).</title>
        <authorList>
            <person name="Sekiguchi Y."/>
            <person name="Ohashi A."/>
            <person name="Matsuura N."/>
            <person name="Tourlousse M.D."/>
        </authorList>
    </citation>
    <scope>NUCLEOTIDE SEQUENCE [LARGE SCALE GENOMIC DNA]</scope>
    <source>
        <strain evidence="8">KOME-1</strain>
    </source>
</reference>
<dbReference type="InterPro" id="IPR001078">
    <property type="entry name" value="2-oxoacid_DH_actylTfrase"/>
</dbReference>
<dbReference type="RefSeq" id="WP_075073493.1">
    <property type="nucleotide sequence ID" value="NZ_DF967972.1"/>
</dbReference>
<dbReference type="EMBL" id="DF967972">
    <property type="protein sequence ID" value="GAP14212.1"/>
    <property type="molecule type" value="Genomic_DNA"/>
</dbReference>
<dbReference type="GO" id="GO:0045254">
    <property type="term" value="C:pyruvate dehydrogenase complex"/>
    <property type="evidence" value="ECO:0007669"/>
    <property type="project" value="InterPro"/>
</dbReference>
<dbReference type="Proteomes" id="UP000055060">
    <property type="component" value="Unassembled WGS sequence"/>
</dbReference>
<evidence type="ECO:0000259" key="6">
    <source>
        <dbReference type="PROSITE" id="PS50968"/>
    </source>
</evidence>
<dbReference type="InterPro" id="IPR003016">
    <property type="entry name" value="2-oxoA_DH_lipoyl-BS"/>
</dbReference>
<evidence type="ECO:0000256" key="2">
    <source>
        <dbReference type="ARBA" id="ARBA00007317"/>
    </source>
</evidence>
<comment type="similarity">
    <text evidence="2 4">Belongs to the 2-oxoacid dehydrogenase family.</text>
</comment>
<name>A0A0S7BGP5_9CHLR</name>
<dbReference type="Gene3D" id="3.30.559.10">
    <property type="entry name" value="Chloramphenicol acetyltransferase-like domain"/>
    <property type="match status" value="1"/>
</dbReference>
<keyword evidence="4 8" id="KW-0808">Transferase</keyword>
<sequence length="425" mass="44466">MANIVIMPKLGFDMAEGTLVRWVKAEGEKVEKSDVLAEIETDKATVEVESSFTGVLLRQLVEQGAVVPVSTPIAMIGQPGEAVPDLPGSAPEAKAEENAAPAPEKPAAIPAGGSAAGPIKASPLAKRIAATKGLDLQAVQGSGPGGRIVKRDVEAALTGVNQPAGGATPTPAAQATAAAAPANVTPAAPVWQPGAPAPSDQHIPVEKLRAIIGRRMSESKQSVPHFYVTHEFDMDALMSLRKQINELLPDEQKISVNDFIVKGIALALRQFPGINASLAGNEIIRHGQINVGVAVAMDAGLMTVVVRDADQKPLRVISAEVREMVARARAGKVRPEDIEGSTFSISNLGMFDVEHFIAIINPPEAAILAVGSAKPVPVVRDGQVVVGTRMKATLSADHRVTDGAEAARFLQALALNLEQPMRLLI</sequence>
<dbReference type="PROSITE" id="PS51826">
    <property type="entry name" value="PSBD"/>
    <property type="match status" value="1"/>
</dbReference>
<keyword evidence="3 4" id="KW-0450">Lipoyl</keyword>
<dbReference type="GO" id="GO:0016746">
    <property type="term" value="F:acyltransferase activity"/>
    <property type="evidence" value="ECO:0007669"/>
    <property type="project" value="UniProtKB-KW"/>
</dbReference>
<keyword evidence="8" id="KW-0670">Pyruvate</keyword>
<dbReference type="PANTHER" id="PTHR23151:SF90">
    <property type="entry name" value="DIHYDROLIPOYLLYSINE-RESIDUE ACETYLTRANSFERASE COMPONENT OF PYRUVATE DEHYDROGENASE COMPLEX, MITOCHONDRIAL-RELATED"/>
    <property type="match status" value="1"/>
</dbReference>
<dbReference type="InterPro" id="IPR023213">
    <property type="entry name" value="CAT-like_dom_sf"/>
</dbReference>
<evidence type="ECO:0000256" key="5">
    <source>
        <dbReference type="SAM" id="MobiDB-lite"/>
    </source>
</evidence>
<dbReference type="InterPro" id="IPR045257">
    <property type="entry name" value="E2/Pdx1"/>
</dbReference>
<dbReference type="Pfam" id="PF00364">
    <property type="entry name" value="Biotin_lipoyl"/>
    <property type="match status" value="1"/>
</dbReference>
<evidence type="ECO:0000313" key="9">
    <source>
        <dbReference type="Proteomes" id="UP000055060"/>
    </source>
</evidence>
<dbReference type="PANTHER" id="PTHR23151">
    <property type="entry name" value="DIHYDROLIPOAMIDE ACETYL/SUCCINYL-TRANSFERASE-RELATED"/>
    <property type="match status" value="1"/>
</dbReference>
<dbReference type="InterPro" id="IPR036625">
    <property type="entry name" value="E3-bd_dom_sf"/>
</dbReference>
<dbReference type="Pfam" id="PF02817">
    <property type="entry name" value="E3_binding"/>
    <property type="match status" value="1"/>
</dbReference>
<feature type="domain" description="Lipoyl-binding" evidence="6">
    <location>
        <begin position="2"/>
        <end position="77"/>
    </location>
</feature>
<keyword evidence="9" id="KW-1185">Reference proteome</keyword>
<dbReference type="Gene3D" id="4.10.320.10">
    <property type="entry name" value="E3-binding domain"/>
    <property type="match status" value="1"/>
</dbReference>
<organism evidence="8">
    <name type="scientific">Longilinea arvoryzae</name>
    <dbReference type="NCBI Taxonomy" id="360412"/>
    <lineage>
        <taxon>Bacteria</taxon>
        <taxon>Bacillati</taxon>
        <taxon>Chloroflexota</taxon>
        <taxon>Anaerolineae</taxon>
        <taxon>Anaerolineales</taxon>
        <taxon>Anaerolineaceae</taxon>
        <taxon>Longilinea</taxon>
    </lineage>
</organism>
<dbReference type="SUPFAM" id="SSF52777">
    <property type="entry name" value="CoA-dependent acyltransferases"/>
    <property type="match status" value="1"/>
</dbReference>
<evidence type="ECO:0000259" key="7">
    <source>
        <dbReference type="PROSITE" id="PS51826"/>
    </source>
</evidence>
<dbReference type="CDD" id="cd06849">
    <property type="entry name" value="lipoyl_domain"/>
    <property type="match status" value="1"/>
</dbReference>
<dbReference type="InterPro" id="IPR000089">
    <property type="entry name" value="Biotin_lipoyl"/>
</dbReference>
<protein>
    <recommendedName>
        <fullName evidence="4">Dihydrolipoamide acetyltransferase component of pyruvate dehydrogenase complex</fullName>
        <ecNumber evidence="4">2.3.1.-</ecNumber>
    </recommendedName>
</protein>
<dbReference type="OrthoDB" id="9805770at2"/>